<evidence type="ECO:0000313" key="3">
    <source>
        <dbReference type="Proteomes" id="UP001549077"/>
    </source>
</evidence>
<keyword evidence="3" id="KW-1185">Reference proteome</keyword>
<sequence length="66" mass="6937">MGDALDAKTVIETMNLLGVTADSQHCHDLDFMRDSSTSEERSAATSAEGPDRQGIQSAGVAACLRP</sequence>
<dbReference type="GeneID" id="91146750"/>
<dbReference type="Proteomes" id="UP001549077">
    <property type="component" value="Unassembled WGS sequence"/>
</dbReference>
<feature type="region of interest" description="Disordered" evidence="1">
    <location>
        <begin position="32"/>
        <end position="66"/>
    </location>
</feature>
<accession>A0ABV2MC82</accession>
<dbReference type="EMBL" id="JBEPMY010000002">
    <property type="protein sequence ID" value="MET3754071.1"/>
    <property type="molecule type" value="Genomic_DNA"/>
</dbReference>
<feature type="compositionally biased region" description="Basic and acidic residues" evidence="1">
    <location>
        <begin position="32"/>
        <end position="42"/>
    </location>
</feature>
<evidence type="ECO:0000256" key="1">
    <source>
        <dbReference type="SAM" id="MobiDB-lite"/>
    </source>
</evidence>
<evidence type="ECO:0000313" key="2">
    <source>
        <dbReference type="EMBL" id="MET3754071.1"/>
    </source>
</evidence>
<dbReference type="RefSeq" id="WP_168295407.1">
    <property type="nucleotide sequence ID" value="NZ_CP071604.1"/>
</dbReference>
<protein>
    <submittedName>
        <fullName evidence="2">Uncharacterized protein</fullName>
    </submittedName>
</protein>
<reference evidence="2 3" key="1">
    <citation type="submission" date="2024-06" db="EMBL/GenBank/DDBJ databases">
        <title>Genomic Encyclopedia of Type Strains, Phase IV (KMG-IV): sequencing the most valuable type-strain genomes for metagenomic binning, comparative biology and taxonomic classification.</title>
        <authorList>
            <person name="Goeker M."/>
        </authorList>
    </citation>
    <scope>NUCLEOTIDE SEQUENCE [LARGE SCALE GENOMIC DNA]</scope>
    <source>
        <strain evidence="2 3">DSM 29288</strain>
    </source>
</reference>
<proteinExistence type="predicted"/>
<name>A0ABV2MC82_9HYPH</name>
<organism evidence="2 3">
    <name type="scientific">Rhizobium binae</name>
    <dbReference type="NCBI Taxonomy" id="1138190"/>
    <lineage>
        <taxon>Bacteria</taxon>
        <taxon>Pseudomonadati</taxon>
        <taxon>Pseudomonadota</taxon>
        <taxon>Alphaproteobacteria</taxon>
        <taxon>Hyphomicrobiales</taxon>
        <taxon>Rhizobiaceae</taxon>
        <taxon>Rhizobium/Agrobacterium group</taxon>
        <taxon>Rhizobium</taxon>
    </lineage>
</organism>
<gene>
    <name evidence="2" type="ORF">ABID08_001414</name>
</gene>
<comment type="caution">
    <text evidence="2">The sequence shown here is derived from an EMBL/GenBank/DDBJ whole genome shotgun (WGS) entry which is preliminary data.</text>
</comment>